<sequence>MDDGDLVRSGEQKDLLVSVNDQTFTQLIEMHDGPTFVIFQSATCQHCRTITPYIREYAGEFSDRVLFATIEVGQNPRVVERFGIRSTPTFKFFCKGKPVKELVGAVYPAIIKRQIEEFLLYGNECATNSTEIDYEISGYA</sequence>
<name>B8GKU2_METPE</name>
<accession>B8GKU2</accession>
<dbReference type="InterPro" id="IPR013766">
    <property type="entry name" value="Thioredoxin_domain"/>
</dbReference>
<dbReference type="RefSeq" id="WP_012618557.1">
    <property type="nucleotide sequence ID" value="NC_011832.1"/>
</dbReference>
<dbReference type="PROSITE" id="PS51352">
    <property type="entry name" value="THIOREDOXIN_2"/>
    <property type="match status" value="1"/>
</dbReference>
<dbReference type="AlphaFoldDB" id="B8GKU2"/>
<evidence type="ECO:0000313" key="2">
    <source>
        <dbReference type="EMBL" id="ACL17238.1"/>
    </source>
</evidence>
<organism evidence="2 3">
    <name type="scientific">Methanosphaerula palustris (strain ATCC BAA-1556 / DSM 19958 / E1-9c)</name>
    <dbReference type="NCBI Taxonomy" id="521011"/>
    <lineage>
        <taxon>Archaea</taxon>
        <taxon>Methanobacteriati</taxon>
        <taxon>Methanobacteriota</taxon>
        <taxon>Stenosarchaea group</taxon>
        <taxon>Methanomicrobia</taxon>
        <taxon>Methanomicrobiales</taxon>
        <taxon>Methanoregulaceae</taxon>
        <taxon>Methanosphaerula</taxon>
    </lineage>
</organism>
<dbReference type="GO" id="GO:0015035">
    <property type="term" value="F:protein-disulfide reductase activity"/>
    <property type="evidence" value="ECO:0007669"/>
    <property type="project" value="TreeGrafter"/>
</dbReference>
<gene>
    <name evidence="2" type="ordered locus">Mpal_1934</name>
</gene>
<dbReference type="GeneID" id="7270738"/>
<dbReference type="HOGENOM" id="CLU_090389_10_2_2"/>
<dbReference type="GO" id="GO:0005737">
    <property type="term" value="C:cytoplasm"/>
    <property type="evidence" value="ECO:0007669"/>
    <property type="project" value="TreeGrafter"/>
</dbReference>
<protein>
    <submittedName>
        <fullName evidence="2">Thioredoxin domain protein</fullName>
    </submittedName>
</protein>
<dbReference type="Proteomes" id="UP000002457">
    <property type="component" value="Chromosome"/>
</dbReference>
<dbReference type="OrthoDB" id="35385at2157"/>
<dbReference type="KEGG" id="mpl:Mpal_1934"/>
<dbReference type="Pfam" id="PF00085">
    <property type="entry name" value="Thioredoxin"/>
    <property type="match status" value="1"/>
</dbReference>
<keyword evidence="3" id="KW-1185">Reference proteome</keyword>
<feature type="domain" description="Thioredoxin" evidence="1">
    <location>
        <begin position="1"/>
        <end position="120"/>
    </location>
</feature>
<dbReference type="EMBL" id="CP001338">
    <property type="protein sequence ID" value="ACL17238.1"/>
    <property type="molecule type" value="Genomic_DNA"/>
</dbReference>
<dbReference type="Gene3D" id="3.40.30.10">
    <property type="entry name" value="Glutaredoxin"/>
    <property type="match status" value="1"/>
</dbReference>
<reference evidence="2 3" key="1">
    <citation type="journal article" date="2015" name="Genome Announc.">
        <title>Complete Genome Sequence of Methanosphaerula palustris E1-9CT, a Hydrogenotrophic Methanogen Isolated from a Minerotrophic Fen Peatland.</title>
        <authorList>
            <person name="Cadillo-Quiroz H."/>
            <person name="Browne P."/>
            <person name="Kyrpides N."/>
            <person name="Woyke T."/>
            <person name="Goodwin L."/>
            <person name="Detter C."/>
            <person name="Yavitt J.B."/>
            <person name="Zinder S.H."/>
        </authorList>
    </citation>
    <scope>NUCLEOTIDE SEQUENCE [LARGE SCALE GENOMIC DNA]</scope>
    <source>
        <strain evidence="3">ATCC BAA-1556 / DSM 19958 / E1-9c</strain>
    </source>
</reference>
<dbReference type="PANTHER" id="PTHR45663:SF11">
    <property type="entry name" value="GEO12009P1"/>
    <property type="match status" value="1"/>
</dbReference>
<dbReference type="eggNOG" id="arCOG01972">
    <property type="taxonomic scope" value="Archaea"/>
</dbReference>
<dbReference type="InterPro" id="IPR036249">
    <property type="entry name" value="Thioredoxin-like_sf"/>
</dbReference>
<evidence type="ECO:0000313" key="3">
    <source>
        <dbReference type="Proteomes" id="UP000002457"/>
    </source>
</evidence>
<evidence type="ECO:0000259" key="1">
    <source>
        <dbReference type="PROSITE" id="PS51352"/>
    </source>
</evidence>
<dbReference type="STRING" id="521011.Mpal_1934"/>
<dbReference type="SUPFAM" id="SSF52833">
    <property type="entry name" value="Thioredoxin-like"/>
    <property type="match status" value="1"/>
</dbReference>
<proteinExistence type="predicted"/>
<dbReference type="CDD" id="cd02947">
    <property type="entry name" value="TRX_family"/>
    <property type="match status" value="1"/>
</dbReference>
<dbReference type="PANTHER" id="PTHR45663">
    <property type="entry name" value="GEO12009P1"/>
    <property type="match status" value="1"/>
</dbReference>